<dbReference type="Proteomes" id="UP000054928">
    <property type="component" value="Unassembled WGS sequence"/>
</dbReference>
<dbReference type="AlphaFoldDB" id="A0A0P1AUY1"/>
<proteinExistence type="predicted"/>
<accession>A0A0P1AUY1</accession>
<name>A0A0P1AUY1_PLAHL</name>
<keyword evidence="2" id="KW-1185">Reference proteome</keyword>
<reference evidence="2" key="1">
    <citation type="submission" date="2014-09" db="EMBL/GenBank/DDBJ databases">
        <authorList>
            <person name="Sharma Rahul"/>
            <person name="Thines Marco"/>
        </authorList>
    </citation>
    <scope>NUCLEOTIDE SEQUENCE [LARGE SCALE GENOMIC DNA]</scope>
</reference>
<organism evidence="1 2">
    <name type="scientific">Plasmopara halstedii</name>
    <name type="common">Downy mildew of sunflower</name>
    <dbReference type="NCBI Taxonomy" id="4781"/>
    <lineage>
        <taxon>Eukaryota</taxon>
        <taxon>Sar</taxon>
        <taxon>Stramenopiles</taxon>
        <taxon>Oomycota</taxon>
        <taxon>Peronosporomycetes</taxon>
        <taxon>Peronosporales</taxon>
        <taxon>Peronosporaceae</taxon>
        <taxon>Plasmopara</taxon>
    </lineage>
</organism>
<dbReference type="RefSeq" id="XP_024582553.1">
    <property type="nucleotide sequence ID" value="XM_024717012.1"/>
</dbReference>
<dbReference type="GeneID" id="36397654"/>
<dbReference type="EMBL" id="CCYD01002047">
    <property type="protein sequence ID" value="CEG46184.1"/>
    <property type="molecule type" value="Genomic_DNA"/>
</dbReference>
<evidence type="ECO:0000313" key="2">
    <source>
        <dbReference type="Proteomes" id="UP000054928"/>
    </source>
</evidence>
<evidence type="ECO:0000313" key="1">
    <source>
        <dbReference type="EMBL" id="CEG46184.1"/>
    </source>
</evidence>
<protein>
    <submittedName>
        <fullName evidence="1">Uncharacterized protein</fullName>
    </submittedName>
</protein>
<sequence>MLNATSSSARTTFGESGKLVITGELGPTSESLRLRHAGIPTSTQNLKWKAGYRCGFPVGLLQHLSP</sequence>